<proteinExistence type="predicted"/>
<keyword evidence="1" id="KW-0812">Transmembrane</keyword>
<accession>A0A8H3CAD2</accession>
<gene>
    <name evidence="2" type="ORF">RDB_LOCUS68180</name>
</gene>
<keyword evidence="1" id="KW-0472">Membrane</keyword>
<reference evidence="2" key="1">
    <citation type="submission" date="2021-01" db="EMBL/GenBank/DDBJ databases">
        <authorList>
            <person name="Kaushik A."/>
        </authorList>
    </citation>
    <scope>NUCLEOTIDE SEQUENCE</scope>
    <source>
        <strain evidence="2">Type strain: AG8-Rh-89/</strain>
    </source>
</reference>
<comment type="caution">
    <text evidence="2">The sequence shown here is derived from an EMBL/GenBank/DDBJ whole genome shotgun (WGS) entry which is preliminary data.</text>
</comment>
<evidence type="ECO:0000313" key="2">
    <source>
        <dbReference type="EMBL" id="CAE6475254.1"/>
    </source>
</evidence>
<evidence type="ECO:0000256" key="1">
    <source>
        <dbReference type="SAM" id="Phobius"/>
    </source>
</evidence>
<name>A0A8H3CAD2_9AGAM</name>
<dbReference type="EMBL" id="CAJMWZ010003471">
    <property type="protein sequence ID" value="CAE6475254.1"/>
    <property type="molecule type" value="Genomic_DNA"/>
</dbReference>
<protein>
    <submittedName>
        <fullName evidence="2">Uncharacterized protein</fullName>
    </submittedName>
</protein>
<dbReference type="AlphaFoldDB" id="A0A8H3CAD2"/>
<dbReference type="Proteomes" id="UP000663850">
    <property type="component" value="Unassembled WGS sequence"/>
</dbReference>
<sequence>MPTLYASIPNMSISRTIRCLRTLSAKPEAAHLVRSFRFHPPSFHALHAFHALLTRVLGNMTGLRALLLNLETTTPSILSRVSCRLTTFICVTHNDSSQISQFLKTQPTIEELSITCPFRGISGLDPDALPALKRLIVPTWLLYDFALPRLSRLSRLCITRTSIDSFVDLAAIFKIAKPPRSLELVIEMDTTIPMTIQVVSLGLAIVGVVAPFITSLMLDIYQGNIQQGELQGMFTFVLPWFPNLKTLTIISPPPTSSAYSNDEPQTYSVQMLSDRIPILHRGLVSLSGRPVDISILFPEQVEHGQTQDQPNSIPDAPNDRSCHMQLLKAWRQVHFGLERVVFPGNAYAYVDKKQGNDG</sequence>
<feature type="transmembrane region" description="Helical" evidence="1">
    <location>
        <begin position="198"/>
        <end position="218"/>
    </location>
</feature>
<evidence type="ECO:0000313" key="3">
    <source>
        <dbReference type="Proteomes" id="UP000663850"/>
    </source>
</evidence>
<keyword evidence="1" id="KW-1133">Transmembrane helix</keyword>
<organism evidence="2 3">
    <name type="scientific">Rhizoctonia solani</name>
    <dbReference type="NCBI Taxonomy" id="456999"/>
    <lineage>
        <taxon>Eukaryota</taxon>
        <taxon>Fungi</taxon>
        <taxon>Dikarya</taxon>
        <taxon>Basidiomycota</taxon>
        <taxon>Agaricomycotina</taxon>
        <taxon>Agaricomycetes</taxon>
        <taxon>Cantharellales</taxon>
        <taxon>Ceratobasidiaceae</taxon>
        <taxon>Rhizoctonia</taxon>
    </lineage>
</organism>